<evidence type="ECO:0000313" key="3">
    <source>
        <dbReference type="Proteomes" id="UP001283361"/>
    </source>
</evidence>
<accession>A0AAE1DWR9</accession>
<feature type="region of interest" description="Disordered" evidence="1">
    <location>
        <begin position="65"/>
        <end position="89"/>
    </location>
</feature>
<feature type="region of interest" description="Disordered" evidence="1">
    <location>
        <begin position="103"/>
        <end position="127"/>
    </location>
</feature>
<evidence type="ECO:0000313" key="2">
    <source>
        <dbReference type="EMBL" id="KAK3785834.1"/>
    </source>
</evidence>
<dbReference type="Proteomes" id="UP001283361">
    <property type="component" value="Unassembled WGS sequence"/>
</dbReference>
<evidence type="ECO:0000256" key="1">
    <source>
        <dbReference type="SAM" id="MobiDB-lite"/>
    </source>
</evidence>
<comment type="caution">
    <text evidence="2">The sequence shown here is derived from an EMBL/GenBank/DDBJ whole genome shotgun (WGS) entry which is preliminary data.</text>
</comment>
<proteinExistence type="predicted"/>
<dbReference type="AlphaFoldDB" id="A0AAE1DWR9"/>
<reference evidence="2" key="1">
    <citation type="journal article" date="2023" name="G3 (Bethesda)">
        <title>A reference genome for the long-term kleptoplast-retaining sea slug Elysia crispata morphotype clarki.</title>
        <authorList>
            <person name="Eastman K.E."/>
            <person name="Pendleton A.L."/>
            <person name="Shaikh M.A."/>
            <person name="Suttiyut T."/>
            <person name="Ogas R."/>
            <person name="Tomko P."/>
            <person name="Gavelis G."/>
            <person name="Widhalm J.R."/>
            <person name="Wisecaver J.H."/>
        </authorList>
    </citation>
    <scope>NUCLEOTIDE SEQUENCE</scope>
    <source>
        <strain evidence="2">ECLA1</strain>
    </source>
</reference>
<sequence length="127" mass="13157">MLVLQDQFLEPPSTGSALAAGEEKWGGGGGEWARHLQQVRKSGVEGEASGSHPDTMLVLQGQFLEPPSTGSARAAGGERWGGGGASWSHPDTMLVLQDQFLEPPSTGSARAAGEERWGGGGGEWVTS</sequence>
<keyword evidence="3" id="KW-1185">Reference proteome</keyword>
<protein>
    <submittedName>
        <fullName evidence="2">Uncharacterized protein</fullName>
    </submittedName>
</protein>
<organism evidence="2 3">
    <name type="scientific">Elysia crispata</name>
    <name type="common">lettuce slug</name>
    <dbReference type="NCBI Taxonomy" id="231223"/>
    <lineage>
        <taxon>Eukaryota</taxon>
        <taxon>Metazoa</taxon>
        <taxon>Spiralia</taxon>
        <taxon>Lophotrochozoa</taxon>
        <taxon>Mollusca</taxon>
        <taxon>Gastropoda</taxon>
        <taxon>Heterobranchia</taxon>
        <taxon>Euthyneura</taxon>
        <taxon>Panpulmonata</taxon>
        <taxon>Sacoglossa</taxon>
        <taxon>Placobranchoidea</taxon>
        <taxon>Plakobranchidae</taxon>
        <taxon>Elysia</taxon>
    </lineage>
</organism>
<feature type="compositionally biased region" description="Gly residues" evidence="1">
    <location>
        <begin position="118"/>
        <end position="127"/>
    </location>
</feature>
<name>A0AAE1DWR9_9GAST</name>
<gene>
    <name evidence="2" type="ORF">RRG08_000728</name>
</gene>
<dbReference type="EMBL" id="JAWDGP010002058">
    <property type="protein sequence ID" value="KAK3785834.1"/>
    <property type="molecule type" value="Genomic_DNA"/>
</dbReference>